<sequence>MLKVIKNIVTDNKTDLSLIALIFLVMEFAISYLINRYLTIENAGDLNGQSFDEFKEMLLIYTFIMILVIYIIVVLVRISKNQRNLLTVEKYRLTNFKIFDLVTGSMIGYLIDSLVFLYFVPAVFILIFQPGYNILKIDFFLLFILQMLLIFSYENLFTCINSIVSRYIAWKYITVILLVAIILAPLKLLVPLFIPVAILSHDISMEGFSAEFGGMTEPIYLLITFLIILASIIVSIYILPKFSIVKSKAK</sequence>
<evidence type="ECO:0000313" key="3">
    <source>
        <dbReference type="Proteomes" id="UP000177273"/>
    </source>
</evidence>
<dbReference type="AlphaFoldDB" id="A0A9Q5P0R9"/>
<reference evidence="3" key="1">
    <citation type="submission" date="2016-09" db="EMBL/GenBank/DDBJ databases">
        <title>Draft genome sequence of a novel species of the family Streptococcaceae isolated from flowers.</title>
        <authorList>
            <person name="Chuah L.-O."/>
            <person name="Yap K.-P."/>
            <person name="Thong K.L."/>
            <person name="Liong M.T."/>
            <person name="Ahmad R."/>
            <person name="Rusul G."/>
        </authorList>
    </citation>
    <scope>NUCLEOTIDE SEQUENCE [LARGE SCALE GENOMIC DNA]</scope>
    <source>
        <strain evidence="3">HibF3</strain>
    </source>
</reference>
<evidence type="ECO:0000313" key="2">
    <source>
        <dbReference type="EMBL" id="OFI46704.1"/>
    </source>
</evidence>
<feature type="transmembrane region" description="Helical" evidence="1">
    <location>
        <begin position="16"/>
        <end position="38"/>
    </location>
</feature>
<comment type="caution">
    <text evidence="2">The sequence shown here is derived from an EMBL/GenBank/DDBJ whole genome shotgun (WGS) entry which is preliminary data.</text>
</comment>
<feature type="transmembrane region" description="Helical" evidence="1">
    <location>
        <begin position="139"/>
        <end position="160"/>
    </location>
</feature>
<organism evidence="2 3">
    <name type="scientific">Floricoccus penangensis</name>
    <dbReference type="NCBI Taxonomy" id="1859475"/>
    <lineage>
        <taxon>Bacteria</taxon>
        <taxon>Bacillati</taxon>
        <taxon>Bacillota</taxon>
        <taxon>Bacilli</taxon>
        <taxon>Lactobacillales</taxon>
        <taxon>Streptococcaceae</taxon>
        <taxon>Floricoccus</taxon>
    </lineage>
</organism>
<feature type="transmembrane region" description="Helical" evidence="1">
    <location>
        <begin position="219"/>
        <end position="240"/>
    </location>
</feature>
<feature type="transmembrane region" description="Helical" evidence="1">
    <location>
        <begin position="172"/>
        <end position="199"/>
    </location>
</feature>
<dbReference type="EMBL" id="MKIQ01000027">
    <property type="protein sequence ID" value="OFI46704.1"/>
    <property type="molecule type" value="Genomic_DNA"/>
</dbReference>
<keyword evidence="3" id="KW-1185">Reference proteome</keyword>
<proteinExistence type="predicted"/>
<feature type="transmembrane region" description="Helical" evidence="1">
    <location>
        <begin position="98"/>
        <end position="127"/>
    </location>
</feature>
<keyword evidence="1" id="KW-0472">Membrane</keyword>
<protein>
    <submittedName>
        <fullName evidence="2">Uncharacterized protein</fullName>
    </submittedName>
</protein>
<keyword evidence="1" id="KW-0812">Transmembrane</keyword>
<dbReference type="Proteomes" id="UP000177273">
    <property type="component" value="Unassembled WGS sequence"/>
</dbReference>
<keyword evidence="1" id="KW-1133">Transmembrane helix</keyword>
<gene>
    <name evidence="2" type="ORF">BG262_02585</name>
</gene>
<feature type="transmembrane region" description="Helical" evidence="1">
    <location>
        <begin position="58"/>
        <end position="78"/>
    </location>
</feature>
<dbReference type="OrthoDB" id="9826149at2"/>
<dbReference type="RefSeq" id="WP_070787837.1">
    <property type="nucleotide sequence ID" value="NZ_MKIQ01000027.1"/>
</dbReference>
<accession>A0A9Q5P0R9</accession>
<name>A0A9Q5P0R9_9LACT</name>
<evidence type="ECO:0000256" key="1">
    <source>
        <dbReference type="SAM" id="Phobius"/>
    </source>
</evidence>